<organism evidence="1">
    <name type="scientific">Utricularia reniformis</name>
    <dbReference type="NCBI Taxonomy" id="192314"/>
    <lineage>
        <taxon>Eukaryota</taxon>
        <taxon>Viridiplantae</taxon>
        <taxon>Streptophyta</taxon>
        <taxon>Embryophyta</taxon>
        <taxon>Tracheophyta</taxon>
        <taxon>Spermatophyta</taxon>
        <taxon>Magnoliopsida</taxon>
        <taxon>eudicotyledons</taxon>
        <taxon>Gunneridae</taxon>
        <taxon>Pentapetalae</taxon>
        <taxon>asterids</taxon>
        <taxon>lamiids</taxon>
        <taxon>Lamiales</taxon>
        <taxon>Lentibulariaceae</taxon>
        <taxon>Utricularia</taxon>
    </lineage>
</organism>
<gene>
    <name evidence="1" type="ORF">AEK19_MT1091</name>
</gene>
<reference evidence="1" key="1">
    <citation type="submission" date="2017-03" db="EMBL/GenBank/DDBJ databases">
        <title>The mitochondrial genome of the carnivorous plant Utricularia reniformis (Lentibulariaceae): structure, comparative analysis and evolutionary landmarks.</title>
        <authorList>
            <person name="Silva S.R."/>
            <person name="Alvarenga D.O."/>
            <person name="Michael T.P."/>
            <person name="Miranda V.F.O."/>
            <person name="Varani A.M."/>
        </authorList>
    </citation>
    <scope>NUCLEOTIDE SEQUENCE</scope>
</reference>
<name>A0A1Y0B1J1_9LAMI</name>
<keyword evidence="1" id="KW-0496">Mitochondrion</keyword>
<dbReference type="EMBL" id="KY774314">
    <property type="protein sequence ID" value="ART31312.1"/>
    <property type="molecule type" value="Genomic_DNA"/>
</dbReference>
<accession>A0A1Y0B1J1</accession>
<sequence length="75" mass="8289">MFIQFGSAFSYLPVSSALEVTLKKALCVATRSSLDERENHCVLCYLGHSSYRISSAVEKVFSLGLVTSNKELIIE</sequence>
<evidence type="ECO:0000313" key="1">
    <source>
        <dbReference type="EMBL" id="ART31312.1"/>
    </source>
</evidence>
<protein>
    <submittedName>
        <fullName evidence="1">Uncharacterized protein</fullName>
    </submittedName>
</protein>
<geneLocation type="mitochondrion" evidence="1"/>
<dbReference type="AlphaFoldDB" id="A0A1Y0B1J1"/>
<proteinExistence type="predicted"/>